<reference evidence="1" key="1">
    <citation type="submission" date="2021-02" db="EMBL/GenBank/DDBJ databases">
        <authorList>
            <consortium name="DOE Joint Genome Institute"/>
            <person name="Ahrendt S."/>
            <person name="Looney B.P."/>
            <person name="Miyauchi S."/>
            <person name="Morin E."/>
            <person name="Drula E."/>
            <person name="Courty P.E."/>
            <person name="Chicoki N."/>
            <person name="Fauchery L."/>
            <person name="Kohler A."/>
            <person name="Kuo A."/>
            <person name="Labutti K."/>
            <person name="Pangilinan J."/>
            <person name="Lipzen A."/>
            <person name="Riley R."/>
            <person name="Andreopoulos W."/>
            <person name="He G."/>
            <person name="Johnson J."/>
            <person name="Barry K.W."/>
            <person name="Grigoriev I.V."/>
            <person name="Nagy L."/>
            <person name="Hibbett D."/>
            <person name="Henrissat B."/>
            <person name="Matheny P.B."/>
            <person name="Labbe J."/>
            <person name="Martin F."/>
        </authorList>
    </citation>
    <scope>NUCLEOTIDE SEQUENCE</scope>
    <source>
        <strain evidence="1">FP105234-sp</strain>
    </source>
</reference>
<dbReference type="Proteomes" id="UP000814033">
    <property type="component" value="Unassembled WGS sequence"/>
</dbReference>
<sequence>MGNLIWHEWARYVSLTASLYTIWAAYFALLWRKFFWDFVSGIQRNPGGLQPAPGDAFFVSVIVKAPVIPILSIILGGVLVGLEYPAPFLKGTSIQRSLVLRPVLLLIQALIAIFFYQGTNGAIYSLVAAIGYSRALSLGEEMKDAKANKGRGGKA</sequence>
<evidence type="ECO:0000313" key="1">
    <source>
        <dbReference type="EMBL" id="KAI0051871.1"/>
    </source>
</evidence>
<evidence type="ECO:0000313" key="2">
    <source>
        <dbReference type="Proteomes" id="UP000814033"/>
    </source>
</evidence>
<dbReference type="EMBL" id="MU275849">
    <property type="protein sequence ID" value="KAI0051871.1"/>
    <property type="molecule type" value="Genomic_DNA"/>
</dbReference>
<gene>
    <name evidence="1" type="ORF">FA95DRAFT_1533785</name>
</gene>
<reference evidence="1" key="2">
    <citation type="journal article" date="2022" name="New Phytol.">
        <title>Evolutionary transition to the ectomycorrhizal habit in the genomes of a hyperdiverse lineage of mushroom-forming fungi.</title>
        <authorList>
            <person name="Looney B."/>
            <person name="Miyauchi S."/>
            <person name="Morin E."/>
            <person name="Drula E."/>
            <person name="Courty P.E."/>
            <person name="Kohler A."/>
            <person name="Kuo A."/>
            <person name="LaButti K."/>
            <person name="Pangilinan J."/>
            <person name="Lipzen A."/>
            <person name="Riley R."/>
            <person name="Andreopoulos W."/>
            <person name="He G."/>
            <person name="Johnson J."/>
            <person name="Nolan M."/>
            <person name="Tritt A."/>
            <person name="Barry K.W."/>
            <person name="Grigoriev I.V."/>
            <person name="Nagy L.G."/>
            <person name="Hibbett D."/>
            <person name="Henrissat B."/>
            <person name="Matheny P.B."/>
            <person name="Labbe J."/>
            <person name="Martin F.M."/>
        </authorList>
    </citation>
    <scope>NUCLEOTIDE SEQUENCE</scope>
    <source>
        <strain evidence="1">FP105234-sp</strain>
    </source>
</reference>
<keyword evidence="2" id="KW-1185">Reference proteome</keyword>
<organism evidence="1 2">
    <name type="scientific">Auriscalpium vulgare</name>
    <dbReference type="NCBI Taxonomy" id="40419"/>
    <lineage>
        <taxon>Eukaryota</taxon>
        <taxon>Fungi</taxon>
        <taxon>Dikarya</taxon>
        <taxon>Basidiomycota</taxon>
        <taxon>Agaricomycotina</taxon>
        <taxon>Agaricomycetes</taxon>
        <taxon>Russulales</taxon>
        <taxon>Auriscalpiaceae</taxon>
        <taxon>Auriscalpium</taxon>
    </lineage>
</organism>
<comment type="caution">
    <text evidence="1">The sequence shown here is derived from an EMBL/GenBank/DDBJ whole genome shotgun (WGS) entry which is preliminary data.</text>
</comment>
<protein>
    <submittedName>
        <fullName evidence="1">Uncharacterized protein</fullName>
    </submittedName>
</protein>
<proteinExistence type="predicted"/>
<name>A0ACB8S7F4_9AGAM</name>
<accession>A0ACB8S7F4</accession>